<comment type="caution">
    <text evidence="1">The sequence shown here is derived from an EMBL/GenBank/DDBJ whole genome shotgun (WGS) entry which is preliminary data.</text>
</comment>
<protein>
    <submittedName>
        <fullName evidence="1">Uncharacterized protein</fullName>
    </submittedName>
</protein>
<sequence length="109" mass="12143">MEIISFDLSFNHSAGSVAVSLAIPKLLFYKGASKPVQLMNKYMTEGAVPVVGLNRLCSGEMGCVEPTLIQDSYNNRYNVELHRELKLFPMQNIVVVGSKVRKLNNIDKI</sequence>
<proteinExistence type="predicted"/>
<evidence type="ECO:0000313" key="2">
    <source>
        <dbReference type="Proteomes" id="UP000775213"/>
    </source>
</evidence>
<dbReference type="EMBL" id="JAGFBR010000009">
    <property type="protein sequence ID" value="KAH0461296.1"/>
    <property type="molecule type" value="Genomic_DNA"/>
</dbReference>
<dbReference type="AlphaFoldDB" id="A0AAV7GX21"/>
<accession>A0AAV7GX21</accession>
<keyword evidence="2" id="KW-1185">Reference proteome</keyword>
<reference evidence="1 2" key="1">
    <citation type="journal article" date="2021" name="Hortic Res">
        <title>Chromosome-scale assembly of the Dendrobium chrysotoxum genome enhances the understanding of orchid evolution.</title>
        <authorList>
            <person name="Zhang Y."/>
            <person name="Zhang G.Q."/>
            <person name="Zhang D."/>
            <person name="Liu X.D."/>
            <person name="Xu X.Y."/>
            <person name="Sun W.H."/>
            <person name="Yu X."/>
            <person name="Zhu X."/>
            <person name="Wang Z.W."/>
            <person name="Zhao X."/>
            <person name="Zhong W.Y."/>
            <person name="Chen H."/>
            <person name="Yin W.L."/>
            <person name="Huang T."/>
            <person name="Niu S.C."/>
            <person name="Liu Z.J."/>
        </authorList>
    </citation>
    <scope>NUCLEOTIDE SEQUENCE [LARGE SCALE GENOMIC DNA]</scope>
    <source>
        <strain evidence="1">Lindl</strain>
    </source>
</reference>
<organism evidence="1 2">
    <name type="scientific">Dendrobium chrysotoxum</name>
    <name type="common">Orchid</name>
    <dbReference type="NCBI Taxonomy" id="161865"/>
    <lineage>
        <taxon>Eukaryota</taxon>
        <taxon>Viridiplantae</taxon>
        <taxon>Streptophyta</taxon>
        <taxon>Embryophyta</taxon>
        <taxon>Tracheophyta</taxon>
        <taxon>Spermatophyta</taxon>
        <taxon>Magnoliopsida</taxon>
        <taxon>Liliopsida</taxon>
        <taxon>Asparagales</taxon>
        <taxon>Orchidaceae</taxon>
        <taxon>Epidendroideae</taxon>
        <taxon>Malaxideae</taxon>
        <taxon>Dendrobiinae</taxon>
        <taxon>Dendrobium</taxon>
    </lineage>
</organism>
<dbReference type="Proteomes" id="UP000775213">
    <property type="component" value="Unassembled WGS sequence"/>
</dbReference>
<gene>
    <name evidence="1" type="ORF">IEQ34_008871</name>
</gene>
<evidence type="ECO:0000313" key="1">
    <source>
        <dbReference type="EMBL" id="KAH0461296.1"/>
    </source>
</evidence>
<name>A0AAV7GX21_DENCH</name>